<accession>A0A0C3PKE9</accession>
<dbReference type="AlphaFoldDB" id="A0A0C3PKE9"/>
<evidence type="ECO:0008006" key="3">
    <source>
        <dbReference type="Google" id="ProtNLM"/>
    </source>
</evidence>
<dbReference type="STRING" id="870435.A0A0C3PKE9"/>
<protein>
    <recommendedName>
        <fullName evidence="3">F-box domain-containing protein</fullName>
    </recommendedName>
</protein>
<dbReference type="HOGENOM" id="CLU_023752_1_0_1"/>
<dbReference type="Proteomes" id="UP000054217">
    <property type="component" value="Unassembled WGS sequence"/>
</dbReference>
<sequence>MRKISANQDRYNGRREELNQWRAMQTLSDARAELVRLQRRELELVQELLNVRKAVAAQKVVIDQLVESNVVPYIDRLPNELLAQMFIFLLSGDQRRWQKCSCLSWTPNQRQRERDHLYLERSLRRLLLPTNVVEVALGKKSSSPSYHLLPMRIRTAKTRSRIASRQSISYTRICAADDAKDFLSKIAAPKLTSFYFTGQHCLTPRYGISIGDESKFNNVSHLSFTASPYGKTVSENALDMSKRLGCIFHGVCYATIYVDYVSTLFPPSNRWQDNQCLIDYCWKFLESFEIQDFTLSSIESFECLMAWLTWREKSGKPKLRLKLLHKPNANGLVTLDTSHTLYQTLRECCGVSATVGSLLSVDYTVSGSKNEFGNFTSECTGVLWLLGLTPGALGLWLGGVKSHENERADSVLSTKQLYVGAPSDAIIIGQGGTQRRGV</sequence>
<organism evidence="1 2">
    <name type="scientific">Pisolithus tinctorius Marx 270</name>
    <dbReference type="NCBI Taxonomy" id="870435"/>
    <lineage>
        <taxon>Eukaryota</taxon>
        <taxon>Fungi</taxon>
        <taxon>Dikarya</taxon>
        <taxon>Basidiomycota</taxon>
        <taxon>Agaricomycotina</taxon>
        <taxon>Agaricomycetes</taxon>
        <taxon>Agaricomycetidae</taxon>
        <taxon>Boletales</taxon>
        <taxon>Sclerodermatineae</taxon>
        <taxon>Pisolithaceae</taxon>
        <taxon>Pisolithus</taxon>
    </lineage>
</organism>
<dbReference type="EMBL" id="KN831956">
    <property type="protein sequence ID" value="KIO08709.1"/>
    <property type="molecule type" value="Genomic_DNA"/>
</dbReference>
<dbReference type="InParanoid" id="A0A0C3PKE9"/>
<evidence type="ECO:0000313" key="1">
    <source>
        <dbReference type="EMBL" id="KIO08709.1"/>
    </source>
</evidence>
<keyword evidence="2" id="KW-1185">Reference proteome</keyword>
<gene>
    <name evidence="1" type="ORF">M404DRAFT_8036</name>
</gene>
<reference evidence="2" key="2">
    <citation type="submission" date="2015-01" db="EMBL/GenBank/DDBJ databases">
        <title>Evolutionary Origins and Diversification of the Mycorrhizal Mutualists.</title>
        <authorList>
            <consortium name="DOE Joint Genome Institute"/>
            <consortium name="Mycorrhizal Genomics Consortium"/>
            <person name="Kohler A."/>
            <person name="Kuo A."/>
            <person name="Nagy L.G."/>
            <person name="Floudas D."/>
            <person name="Copeland A."/>
            <person name="Barry K.W."/>
            <person name="Cichocki N."/>
            <person name="Veneault-Fourrey C."/>
            <person name="LaButti K."/>
            <person name="Lindquist E.A."/>
            <person name="Lipzen A."/>
            <person name="Lundell T."/>
            <person name="Morin E."/>
            <person name="Murat C."/>
            <person name="Riley R."/>
            <person name="Ohm R."/>
            <person name="Sun H."/>
            <person name="Tunlid A."/>
            <person name="Henrissat B."/>
            <person name="Grigoriev I.V."/>
            <person name="Hibbett D.S."/>
            <person name="Martin F."/>
        </authorList>
    </citation>
    <scope>NUCLEOTIDE SEQUENCE [LARGE SCALE GENOMIC DNA]</scope>
    <source>
        <strain evidence="2">Marx 270</strain>
    </source>
</reference>
<evidence type="ECO:0000313" key="2">
    <source>
        <dbReference type="Proteomes" id="UP000054217"/>
    </source>
</evidence>
<name>A0A0C3PKE9_PISTI</name>
<dbReference type="OrthoDB" id="2640428at2759"/>
<reference evidence="1 2" key="1">
    <citation type="submission" date="2014-04" db="EMBL/GenBank/DDBJ databases">
        <authorList>
            <consortium name="DOE Joint Genome Institute"/>
            <person name="Kuo A."/>
            <person name="Kohler A."/>
            <person name="Costa M.D."/>
            <person name="Nagy L.G."/>
            <person name="Floudas D."/>
            <person name="Copeland A."/>
            <person name="Barry K.W."/>
            <person name="Cichocki N."/>
            <person name="Veneault-Fourrey C."/>
            <person name="LaButti K."/>
            <person name="Lindquist E.A."/>
            <person name="Lipzen A."/>
            <person name="Lundell T."/>
            <person name="Morin E."/>
            <person name="Murat C."/>
            <person name="Sun H."/>
            <person name="Tunlid A."/>
            <person name="Henrissat B."/>
            <person name="Grigoriev I.V."/>
            <person name="Hibbett D.S."/>
            <person name="Martin F."/>
            <person name="Nordberg H.P."/>
            <person name="Cantor M.N."/>
            <person name="Hua S.X."/>
        </authorList>
    </citation>
    <scope>NUCLEOTIDE SEQUENCE [LARGE SCALE GENOMIC DNA]</scope>
    <source>
        <strain evidence="1 2">Marx 270</strain>
    </source>
</reference>
<proteinExistence type="predicted"/>